<dbReference type="RefSeq" id="WP_190706874.1">
    <property type="nucleotide sequence ID" value="NZ_JAMPKX010000021.1"/>
</dbReference>
<proteinExistence type="predicted"/>
<evidence type="ECO:0000313" key="2">
    <source>
        <dbReference type="EMBL" id="MEP0950133.1"/>
    </source>
</evidence>
<keyword evidence="3" id="KW-1185">Reference proteome</keyword>
<dbReference type="Proteomes" id="UP001482513">
    <property type="component" value="Unassembled WGS sequence"/>
</dbReference>
<evidence type="ECO:0000313" key="3">
    <source>
        <dbReference type="Proteomes" id="UP001482513"/>
    </source>
</evidence>
<protein>
    <recommendedName>
        <fullName evidence="4">Primase C-terminal 1 domain-containing protein</fullName>
    </recommendedName>
</protein>
<name>A0ABV0KDW4_9CYAN</name>
<gene>
    <name evidence="2" type="ORF">NC992_24885</name>
</gene>
<evidence type="ECO:0000256" key="1">
    <source>
        <dbReference type="SAM" id="MobiDB-lite"/>
    </source>
</evidence>
<comment type="caution">
    <text evidence="2">The sequence shown here is derived from an EMBL/GenBank/DDBJ whole genome shotgun (WGS) entry which is preliminary data.</text>
</comment>
<dbReference type="EMBL" id="JAMPKX010000021">
    <property type="protein sequence ID" value="MEP0950133.1"/>
    <property type="molecule type" value="Genomic_DNA"/>
</dbReference>
<organism evidence="2 3">
    <name type="scientific">Leptolyngbya subtilissima DQ-A4</name>
    <dbReference type="NCBI Taxonomy" id="2933933"/>
    <lineage>
        <taxon>Bacteria</taxon>
        <taxon>Bacillati</taxon>
        <taxon>Cyanobacteriota</taxon>
        <taxon>Cyanophyceae</taxon>
        <taxon>Leptolyngbyales</taxon>
        <taxon>Leptolyngbyaceae</taxon>
        <taxon>Leptolyngbya group</taxon>
        <taxon>Leptolyngbya</taxon>
    </lineage>
</organism>
<feature type="region of interest" description="Disordered" evidence="1">
    <location>
        <begin position="1"/>
        <end position="25"/>
    </location>
</feature>
<evidence type="ECO:0008006" key="4">
    <source>
        <dbReference type="Google" id="ProtNLM"/>
    </source>
</evidence>
<accession>A0ABV0KDW4</accession>
<reference evidence="2 3" key="1">
    <citation type="submission" date="2022-04" db="EMBL/GenBank/DDBJ databases">
        <title>Positive selection, recombination, and allopatry shape intraspecific diversity of widespread and dominant cyanobacteria.</title>
        <authorList>
            <person name="Wei J."/>
            <person name="Shu W."/>
            <person name="Hu C."/>
        </authorList>
    </citation>
    <scope>NUCLEOTIDE SEQUENCE [LARGE SCALE GENOMIC DNA]</scope>
    <source>
        <strain evidence="2 3">DQ-A4</strain>
    </source>
</reference>
<sequence length="567" mass="64443">MTASIGWGEESRRPPRSEPLPADPTGQRLCEIFGHYPWNFIRADLPDDATAKAAWTTVKDYPLRPRVLWNHWQDANQLIGVRFTHDTCYALLDLDAGGDYCTADGVAQIRAALETIGITRTLLLRSSWSGGLHLYLPFAERINTFNLAVALKECLKAQGFRLQAGQLEIFPNVKAYGVQAFIEYMGHRLPLQPGSGSCLLDDALNPIGDSLARFFWLWDGAAGHQDMDTLRHAMKIGRDNHRKRPKRRSHPVESWRRDLDLEITEGWTAYGQTNHLLKTIACYGRVFEGHQGQALIDYTLRIALHCPGYEQYCRHQHDIERKVIAWVRAVEGYYWPLGTTPTRDTSHPKNNLVPFNQRQSESAQHRIRAAYRELEQTGELPEQITARAKAIAQRARVSQQTLYKHLSLWHPEHQKGVIALTASFLAPEEAISEASPKTSEPWKIKELHPSERDMKGEALCAGELGSDTNSFIPDRGVRGDEVAFPQEAEPAAYDLDLHEQIQHQVRSLGWSGEVIRQFIADRFEDKRWSELTEDERFLLLYHLRVLDSLEAGEPADVTAQDPSPINR</sequence>